<protein>
    <submittedName>
        <fullName evidence="1">Uncharacterized protein</fullName>
    </submittedName>
</protein>
<comment type="caution">
    <text evidence="1">The sequence shown here is derived from an EMBL/GenBank/DDBJ whole genome shotgun (WGS) entry which is preliminary data.</text>
</comment>
<gene>
    <name evidence="1" type="ORF">HKD31_11440</name>
</gene>
<keyword evidence="2" id="KW-1185">Reference proteome</keyword>
<accession>A0ABR9YNG5</accession>
<reference evidence="1" key="1">
    <citation type="submission" date="2020-04" db="EMBL/GenBank/DDBJ databases">
        <authorList>
            <person name="Sombolestani A."/>
        </authorList>
    </citation>
    <scope>NUCLEOTIDE SEQUENCE</scope>
    <source>
        <strain evidence="1">R-71646</strain>
    </source>
</reference>
<reference evidence="1" key="2">
    <citation type="submission" date="2020-11" db="EMBL/GenBank/DDBJ databases">
        <title>Description of novel Gluconobacter species.</title>
        <authorList>
            <person name="Cleenwerck I."/>
            <person name="Cnockaert M."/>
            <person name="Borremans W."/>
            <person name="Wieme A.D."/>
            <person name="De Vuyst L."/>
            <person name="Vandamme P."/>
        </authorList>
    </citation>
    <scope>NUCLEOTIDE SEQUENCE</scope>
    <source>
        <strain evidence="1">R-71646</strain>
    </source>
</reference>
<dbReference type="EMBL" id="JABCQF010000007">
    <property type="protein sequence ID" value="MBF0883353.1"/>
    <property type="molecule type" value="Genomic_DNA"/>
</dbReference>
<dbReference type="Proteomes" id="UP000644588">
    <property type="component" value="Unassembled WGS sequence"/>
</dbReference>
<proteinExistence type="predicted"/>
<evidence type="ECO:0000313" key="2">
    <source>
        <dbReference type="Proteomes" id="UP000644588"/>
    </source>
</evidence>
<name>A0ABR9YNG5_9PROT</name>
<organism evidence="1 2">
    <name type="scientific">Gluconobacter potus</name>
    <dbReference type="NCBI Taxonomy" id="2724927"/>
    <lineage>
        <taxon>Bacteria</taxon>
        <taxon>Pseudomonadati</taxon>
        <taxon>Pseudomonadota</taxon>
        <taxon>Alphaproteobacteria</taxon>
        <taxon>Acetobacterales</taxon>
        <taxon>Acetobacteraceae</taxon>
        <taxon>Gluconobacter</taxon>
    </lineage>
</organism>
<evidence type="ECO:0000313" key="1">
    <source>
        <dbReference type="EMBL" id="MBF0883353.1"/>
    </source>
</evidence>
<sequence length="166" mass="16646">MTFQTRVNVEPAIGVPGDFASANPTANVLAGEGALVAGAAGVTIAAFAWIQADGQTVLNAPASGNTAAPDGFVHRELQALIANLYDETSMVIPGGYMVSLFAAGDFYAVSSTAATRGQKVFASTTDGSVSTGAAGATIAGAVETPFYVASTGAAGETIKISTWDHR</sequence>
<dbReference type="Pfam" id="PF23982">
    <property type="entry name" value="XM1_gp53_minor_capsid"/>
    <property type="match status" value="1"/>
</dbReference>
<dbReference type="RefSeq" id="WP_194265061.1">
    <property type="nucleotide sequence ID" value="NZ_JABCQF010000007.1"/>
</dbReference>
<dbReference type="InterPro" id="IPR056914">
    <property type="entry name" value="Gp53-like"/>
</dbReference>